<dbReference type="AlphaFoldDB" id="A0A1A9W890"/>
<name>A0A1A9W890_9MUSC</name>
<reference evidence="2" key="1">
    <citation type="submission" date="2014-03" db="EMBL/GenBank/DDBJ databases">
        <authorList>
            <person name="Aksoy S."/>
            <person name="Warren W."/>
            <person name="Wilson R.K."/>
        </authorList>
    </citation>
    <scope>NUCLEOTIDE SEQUENCE [LARGE SCALE GENOMIC DNA]</scope>
    <source>
        <strain evidence="2">IAEA</strain>
    </source>
</reference>
<evidence type="ECO:0000313" key="2">
    <source>
        <dbReference type="Proteomes" id="UP000091820"/>
    </source>
</evidence>
<protein>
    <submittedName>
        <fullName evidence="1">Uncharacterized protein</fullName>
    </submittedName>
</protein>
<reference evidence="1" key="2">
    <citation type="submission" date="2020-05" db="UniProtKB">
        <authorList>
            <consortium name="EnsemblMetazoa"/>
        </authorList>
    </citation>
    <scope>IDENTIFICATION</scope>
    <source>
        <strain evidence="1">IAEA</strain>
    </source>
</reference>
<sequence>MISSCRFSIATCKGVLFSISKEFTFAPCPINVCKTFVSPHWQHKCNGDALSFDSSPPSPFGPDYVHAMKCFKCSVTEDISLKNDETLPNITPACSKFDSSSKFIVNCPYSTMCIKTISTMYLQHGLEQKTITRGCASQKSSTLVFRNGNWQKEDSVMDVYAAECKNIKWLNDICLVSKFYFWLLTLASFSTKHKKTTSSRCKRTAACNGYFVLLFNILKSKGPDICSKSCGVKSSQFVEINPEQYSSRLAAPTSSATQ</sequence>
<dbReference type="EnsemblMetazoa" id="GBRI009812-RA">
    <property type="protein sequence ID" value="GBRI009812-PA"/>
    <property type="gene ID" value="GBRI009812"/>
</dbReference>
<dbReference type="Proteomes" id="UP000091820">
    <property type="component" value="Unassembled WGS sequence"/>
</dbReference>
<accession>A0A1A9W890</accession>
<keyword evidence="2" id="KW-1185">Reference proteome</keyword>
<organism evidence="1 2">
    <name type="scientific">Glossina brevipalpis</name>
    <dbReference type="NCBI Taxonomy" id="37001"/>
    <lineage>
        <taxon>Eukaryota</taxon>
        <taxon>Metazoa</taxon>
        <taxon>Ecdysozoa</taxon>
        <taxon>Arthropoda</taxon>
        <taxon>Hexapoda</taxon>
        <taxon>Insecta</taxon>
        <taxon>Pterygota</taxon>
        <taxon>Neoptera</taxon>
        <taxon>Endopterygota</taxon>
        <taxon>Diptera</taxon>
        <taxon>Brachycera</taxon>
        <taxon>Muscomorpha</taxon>
        <taxon>Hippoboscoidea</taxon>
        <taxon>Glossinidae</taxon>
        <taxon>Glossina</taxon>
    </lineage>
</organism>
<proteinExistence type="predicted"/>
<evidence type="ECO:0000313" key="1">
    <source>
        <dbReference type="EnsemblMetazoa" id="GBRI009812-PA"/>
    </source>
</evidence>
<dbReference type="VEuPathDB" id="VectorBase:GBRI009812"/>